<keyword evidence="1" id="KW-0472">Membrane</keyword>
<dbReference type="EMBL" id="CP026604">
    <property type="protein sequence ID" value="AWB66690.1"/>
    <property type="molecule type" value="Genomic_DNA"/>
</dbReference>
<dbReference type="OrthoDB" id="5706633at2"/>
<sequence length="68" mass="7704">MLIKLVIVIALLFVLYNLFRAMMIMVRNEKEVAMSHYLGKRLLFSAAIILLIILSAALGLIQINPTPY</sequence>
<feature type="transmembrane region" description="Helical" evidence="1">
    <location>
        <begin position="42"/>
        <end position="63"/>
    </location>
</feature>
<dbReference type="KEGG" id="cate:C2869_09720"/>
<dbReference type="Proteomes" id="UP000244441">
    <property type="component" value="Chromosome"/>
</dbReference>
<reference evidence="2 3" key="1">
    <citation type="submission" date="2018-01" db="EMBL/GenBank/DDBJ databases">
        <title>Genome sequence of a Cantenovulum-like bacteria.</title>
        <authorList>
            <person name="Tan W.R."/>
            <person name="Lau N.-S."/>
            <person name="Go F."/>
            <person name="Amirul A.-A.A."/>
        </authorList>
    </citation>
    <scope>NUCLEOTIDE SEQUENCE [LARGE SCALE GENOMIC DNA]</scope>
    <source>
        <strain evidence="2 3">CCB-QB4</strain>
    </source>
</reference>
<evidence type="ECO:0000256" key="1">
    <source>
        <dbReference type="SAM" id="Phobius"/>
    </source>
</evidence>
<keyword evidence="1" id="KW-0812">Transmembrane</keyword>
<accession>A0A2S0VRH7</accession>
<protein>
    <submittedName>
        <fullName evidence="2">DUF2909 domain-containing protein</fullName>
    </submittedName>
</protein>
<dbReference type="InterPro" id="IPR021313">
    <property type="entry name" value="DUF2909"/>
</dbReference>
<proteinExistence type="predicted"/>
<evidence type="ECO:0000313" key="2">
    <source>
        <dbReference type="EMBL" id="AWB66690.1"/>
    </source>
</evidence>
<feature type="transmembrane region" description="Helical" evidence="1">
    <location>
        <begin position="6"/>
        <end position="26"/>
    </location>
</feature>
<dbReference type="Pfam" id="PF11137">
    <property type="entry name" value="DUF2909"/>
    <property type="match status" value="1"/>
</dbReference>
<name>A0A2S0VRH7_9ALTE</name>
<organism evidence="2 3">
    <name type="scientific">Saccharobesus litoralis</name>
    <dbReference type="NCBI Taxonomy" id="2172099"/>
    <lineage>
        <taxon>Bacteria</taxon>
        <taxon>Pseudomonadati</taxon>
        <taxon>Pseudomonadota</taxon>
        <taxon>Gammaproteobacteria</taxon>
        <taxon>Alteromonadales</taxon>
        <taxon>Alteromonadaceae</taxon>
        <taxon>Saccharobesus</taxon>
    </lineage>
</organism>
<evidence type="ECO:0000313" key="3">
    <source>
        <dbReference type="Proteomes" id="UP000244441"/>
    </source>
</evidence>
<dbReference type="RefSeq" id="WP_108602748.1">
    <property type="nucleotide sequence ID" value="NZ_CP026604.1"/>
</dbReference>
<dbReference type="AlphaFoldDB" id="A0A2S0VRH7"/>
<gene>
    <name evidence="2" type="ORF">C2869_09720</name>
</gene>
<keyword evidence="3" id="KW-1185">Reference proteome</keyword>
<keyword evidence="1" id="KW-1133">Transmembrane helix</keyword>